<reference evidence="3 4" key="1">
    <citation type="submission" date="2024-02" db="EMBL/GenBank/DDBJ databases">
        <title>A draft genome for the cacao thread blight pathogen Marasmius crinis-equi.</title>
        <authorList>
            <person name="Cohen S.P."/>
            <person name="Baruah I.K."/>
            <person name="Amoako-Attah I."/>
            <person name="Bukari Y."/>
            <person name="Meinhardt L.W."/>
            <person name="Bailey B.A."/>
        </authorList>
    </citation>
    <scope>NUCLEOTIDE SEQUENCE [LARGE SCALE GENOMIC DNA]</scope>
    <source>
        <strain evidence="3 4">GH-76</strain>
    </source>
</reference>
<name>A0ABR3FI27_9AGAR</name>
<sequence length="1084" mass="121328">MVADSAVLNVLSSHKDVRDAIFDQLPVADLVYLARTCSAVKAAVEGYHNVGFSINKLLRPYFTYDEIQQFRMVQAYTGTLISGSTTLQYFARMRYEGSDLDVYVEHRYATIVVEFLQSLGYAFKSPEEGLPLAEALKFGEEEPCEYKLGIKGITSILTFVKGDCSIQIVTAECSAMEVVLNFHSTVVMNVISYSHAYCLFPKATLEERTALICRNAKDEADEARVAARQKYIERGWSMIDFDGTDWATRVPRWQRPKTQLSDAQKNCFNVDRLRHLGDSHCFTIRLPKIPNYYPPSKDIDYSSLPAYRKPPHHVCDELDPQTGYQSLEMNSWTLSSAEIYDPNPPTPSEGSDSSDNEEDEEWEPPARGFPLERYSNGQDDRENVDYRMVYNTRSHIYVERLMYREWEGGLRFGYCIGLELLDKEGQASPTIKEVKDFLATTLLRKVMASANAVRRELKDEFPLYFQLKRYVEEEDQVLKKMKAVGFLPAPMVTRADPERDAVILHEEIIKGLKYVTQAQSSTSLTHRLLFPNGVKRDYNAPDSLPPLFGTTVPPELTGELYDFIALALRAFVLPWWSKITRYDKEFLPQINHILTHVFRSLEERVVSQAFTDELPGLIFEDIPIIITQHYKDFRNAQGKVDSSYASGGSLFLPKLFHQLQPHIAVDAEGKLNHEYIRQIIDHVLRVCLPEEDYGPEAERFIVREIVVKIVVEDVLPKVTKPWFIYRIILDLLDGKARSSPPSPTQITQTRGTTAPGDGTEPSKSAAPSSGPFSSLLILLLSTIQSISGACLALIHAYKQVVITVKQVNASSPSPSDRKLDKTGEGERPASIISIGRLPETEDRGSSFSGTVPLERTQSRGTHRSSLSMPGTPVEVTSISRVSSKNSYEPSTSSAIPNTPTQPARDRSNESTAAKARTPGYAYPAVTLLSEVFTLSERNASRTIAGTIEMLVGALNTEGFIDRLLPHLLHQHALTSKTLLTVICSAKKALFPNGYPQPAPPDPSPEETEEMRRRIITLFSRSGGQGGKSPSKATLNAIHLLLGSNPERTLERALEPLGSQECNMHLITILVDRVVCGIWPELCEG</sequence>
<organism evidence="3 4">
    <name type="scientific">Marasmius crinis-equi</name>
    <dbReference type="NCBI Taxonomy" id="585013"/>
    <lineage>
        <taxon>Eukaryota</taxon>
        <taxon>Fungi</taxon>
        <taxon>Dikarya</taxon>
        <taxon>Basidiomycota</taxon>
        <taxon>Agaricomycotina</taxon>
        <taxon>Agaricomycetes</taxon>
        <taxon>Agaricomycetidae</taxon>
        <taxon>Agaricales</taxon>
        <taxon>Marasmiineae</taxon>
        <taxon>Marasmiaceae</taxon>
        <taxon>Marasmius</taxon>
    </lineage>
</organism>
<dbReference type="PANTHER" id="PTHR22775:SF3">
    <property type="entry name" value="SORTING NEXIN-13"/>
    <property type="match status" value="1"/>
</dbReference>
<protein>
    <recommendedName>
        <fullName evidence="2">PXA domain-containing protein</fullName>
    </recommendedName>
</protein>
<dbReference type="Proteomes" id="UP001465976">
    <property type="component" value="Unassembled WGS sequence"/>
</dbReference>
<feature type="region of interest" description="Disordered" evidence="1">
    <location>
        <begin position="736"/>
        <end position="768"/>
    </location>
</feature>
<dbReference type="InterPro" id="IPR003114">
    <property type="entry name" value="Phox_assoc"/>
</dbReference>
<evidence type="ECO:0000313" key="4">
    <source>
        <dbReference type="Proteomes" id="UP001465976"/>
    </source>
</evidence>
<accession>A0ABR3FI27</accession>
<keyword evidence="4" id="KW-1185">Reference proteome</keyword>
<feature type="compositionally biased region" description="Acidic residues" evidence="1">
    <location>
        <begin position="352"/>
        <end position="363"/>
    </location>
</feature>
<feature type="compositionally biased region" description="Basic and acidic residues" evidence="1">
    <location>
        <begin position="815"/>
        <end position="827"/>
    </location>
</feature>
<feature type="region of interest" description="Disordered" evidence="1">
    <location>
        <begin position="807"/>
        <end position="916"/>
    </location>
</feature>
<comment type="caution">
    <text evidence="3">The sequence shown here is derived from an EMBL/GenBank/DDBJ whole genome shotgun (WGS) entry which is preliminary data.</text>
</comment>
<feature type="domain" description="PXA" evidence="2">
    <location>
        <begin position="553"/>
        <end position="737"/>
    </location>
</feature>
<evidence type="ECO:0000259" key="2">
    <source>
        <dbReference type="PROSITE" id="PS51207"/>
    </source>
</evidence>
<dbReference type="PROSITE" id="PS51207">
    <property type="entry name" value="PXA"/>
    <property type="match status" value="1"/>
</dbReference>
<dbReference type="PANTHER" id="PTHR22775">
    <property type="entry name" value="SORTING NEXIN"/>
    <property type="match status" value="1"/>
</dbReference>
<dbReference type="EMBL" id="JBAHYK010000342">
    <property type="protein sequence ID" value="KAL0575033.1"/>
    <property type="molecule type" value="Genomic_DNA"/>
</dbReference>
<dbReference type="SMART" id="SM00313">
    <property type="entry name" value="PXA"/>
    <property type="match status" value="1"/>
</dbReference>
<dbReference type="Pfam" id="PF02194">
    <property type="entry name" value="PXA"/>
    <property type="match status" value="1"/>
</dbReference>
<feature type="compositionally biased region" description="Polar residues" evidence="1">
    <location>
        <begin position="863"/>
        <end position="901"/>
    </location>
</feature>
<gene>
    <name evidence="3" type="ORF">V5O48_006934</name>
</gene>
<evidence type="ECO:0000313" key="3">
    <source>
        <dbReference type="EMBL" id="KAL0575033.1"/>
    </source>
</evidence>
<feature type="region of interest" description="Disordered" evidence="1">
    <location>
        <begin position="337"/>
        <end position="378"/>
    </location>
</feature>
<proteinExistence type="predicted"/>
<evidence type="ECO:0000256" key="1">
    <source>
        <dbReference type="SAM" id="MobiDB-lite"/>
    </source>
</evidence>